<dbReference type="OrthoDB" id="5839298at2759"/>
<evidence type="ECO:0000313" key="4">
    <source>
        <dbReference type="Proteomes" id="UP000050761"/>
    </source>
</evidence>
<protein>
    <submittedName>
        <fullName evidence="5">Ground-like domain-containing protein</fullName>
    </submittedName>
</protein>
<feature type="compositionally biased region" description="Basic and acidic residues" evidence="1">
    <location>
        <begin position="96"/>
        <end position="105"/>
    </location>
</feature>
<proteinExistence type="predicted"/>
<evidence type="ECO:0000313" key="3">
    <source>
        <dbReference type="EMBL" id="VDO92703.1"/>
    </source>
</evidence>
<organism evidence="4 5">
    <name type="scientific">Heligmosomoides polygyrus</name>
    <name type="common">Parasitic roundworm</name>
    <dbReference type="NCBI Taxonomy" id="6339"/>
    <lineage>
        <taxon>Eukaryota</taxon>
        <taxon>Metazoa</taxon>
        <taxon>Ecdysozoa</taxon>
        <taxon>Nematoda</taxon>
        <taxon>Chromadorea</taxon>
        <taxon>Rhabditida</taxon>
        <taxon>Rhabditina</taxon>
        <taxon>Rhabditomorpha</taxon>
        <taxon>Strongyloidea</taxon>
        <taxon>Heligmosomidae</taxon>
        <taxon>Heligmosomoides</taxon>
    </lineage>
</organism>
<evidence type="ECO:0000256" key="1">
    <source>
        <dbReference type="SAM" id="MobiDB-lite"/>
    </source>
</evidence>
<accession>A0A3P8AMP9</accession>
<feature type="domain" description="Ground-like" evidence="2">
    <location>
        <begin position="191"/>
        <end position="251"/>
    </location>
</feature>
<dbReference type="Pfam" id="PF04155">
    <property type="entry name" value="Ground-like"/>
    <property type="match status" value="1"/>
</dbReference>
<dbReference type="InterPro" id="IPR007284">
    <property type="entry name" value="Ground-like_dom"/>
</dbReference>
<evidence type="ECO:0000259" key="2">
    <source>
        <dbReference type="Pfam" id="PF04155"/>
    </source>
</evidence>
<dbReference type="WBParaSite" id="HPBE_0001256801-mRNA-1">
    <property type="protein sequence ID" value="HPBE_0001256801-mRNA-1"/>
    <property type="gene ID" value="HPBE_0001256801"/>
</dbReference>
<dbReference type="Proteomes" id="UP000050761">
    <property type="component" value="Unassembled WGS sequence"/>
</dbReference>
<dbReference type="AlphaFoldDB" id="A0A183FW08"/>
<feature type="region of interest" description="Disordered" evidence="1">
    <location>
        <begin position="1"/>
        <end position="50"/>
    </location>
</feature>
<accession>A0A183FW08</accession>
<reference evidence="3 4" key="1">
    <citation type="submission" date="2018-11" db="EMBL/GenBank/DDBJ databases">
        <authorList>
            <consortium name="Pathogen Informatics"/>
        </authorList>
    </citation>
    <scope>NUCLEOTIDE SEQUENCE [LARGE SCALE GENOMIC DNA]</scope>
</reference>
<name>A0A183FW08_HELPZ</name>
<feature type="region of interest" description="Disordered" evidence="1">
    <location>
        <begin position="72"/>
        <end position="125"/>
    </location>
</feature>
<reference evidence="5" key="2">
    <citation type="submission" date="2019-09" db="UniProtKB">
        <authorList>
            <consortium name="WormBaseParasite"/>
        </authorList>
    </citation>
    <scope>IDENTIFICATION</scope>
</reference>
<dbReference type="EMBL" id="UZAH01027551">
    <property type="protein sequence ID" value="VDO92703.1"/>
    <property type="molecule type" value="Genomic_DNA"/>
</dbReference>
<keyword evidence="4" id="KW-1185">Reference proteome</keyword>
<evidence type="ECO:0000313" key="5">
    <source>
        <dbReference type="WBParaSite" id="HPBE_0001256801-mRNA-1"/>
    </source>
</evidence>
<sequence>MLREVGDISFQPAPPLRDIGDMSSVHGRLSTTSTVPSTVPITDSFLTNPPSPVSIAGPTFTGPSHIGQSFTGPLTGTPSFTGPPLLVPPSLVTHRLSPEPSRDTGDTLSEPRYIGDTSPQPERPWWDIGDTSSEPRHLLTHLADTSSKPGRMLREVGDISFQPAPPLRDIGDMSSFRPFQTVFHSSSDVKGLFVQNIDANPSSSKRKIQKAATDEIGGLFDVICSSHDFSYLANTQLFCEAGNDDVTCFAFLHSLIQ</sequence>
<feature type="compositionally biased region" description="Low complexity" evidence="1">
    <location>
        <begin position="30"/>
        <end position="40"/>
    </location>
</feature>
<gene>
    <name evidence="3" type="ORF">HPBE_LOCUS12569</name>
</gene>